<dbReference type="STRING" id="487316.BEN76_03650"/>
<dbReference type="GO" id="GO:0052621">
    <property type="term" value="F:diguanylate cyclase activity"/>
    <property type="evidence" value="ECO:0007669"/>
    <property type="project" value="UniProtKB-EC"/>
</dbReference>
<dbReference type="PANTHER" id="PTHR45138">
    <property type="entry name" value="REGULATORY COMPONENTS OF SENSORY TRANSDUCTION SYSTEM"/>
    <property type="match status" value="1"/>
</dbReference>
<accession>A0A1P8EG26</accession>
<dbReference type="GO" id="GO:0043709">
    <property type="term" value="P:cell adhesion involved in single-species biofilm formation"/>
    <property type="evidence" value="ECO:0007669"/>
    <property type="project" value="TreeGrafter"/>
</dbReference>
<dbReference type="GO" id="GO:1902201">
    <property type="term" value="P:negative regulation of bacterial-type flagellum-dependent cell motility"/>
    <property type="evidence" value="ECO:0007669"/>
    <property type="project" value="TreeGrafter"/>
</dbReference>
<dbReference type="SUPFAM" id="SSF55073">
    <property type="entry name" value="Nucleotide cyclase"/>
    <property type="match status" value="1"/>
</dbReference>
<comment type="catalytic activity">
    <reaction evidence="2">
        <text>2 GTP = 3',3'-c-di-GMP + 2 diphosphate</text>
        <dbReference type="Rhea" id="RHEA:24898"/>
        <dbReference type="ChEBI" id="CHEBI:33019"/>
        <dbReference type="ChEBI" id="CHEBI:37565"/>
        <dbReference type="ChEBI" id="CHEBI:58805"/>
        <dbReference type="EC" id="2.7.7.65"/>
    </reaction>
</comment>
<dbReference type="Gene3D" id="3.30.70.270">
    <property type="match status" value="1"/>
</dbReference>
<dbReference type="Pfam" id="PF01590">
    <property type="entry name" value="GAF"/>
    <property type="match status" value="1"/>
</dbReference>
<dbReference type="CDD" id="cd01949">
    <property type="entry name" value="GGDEF"/>
    <property type="match status" value="1"/>
</dbReference>
<dbReference type="GO" id="GO:0016301">
    <property type="term" value="F:kinase activity"/>
    <property type="evidence" value="ECO:0007669"/>
    <property type="project" value="UniProtKB-KW"/>
</dbReference>
<dbReference type="SUPFAM" id="SSF55781">
    <property type="entry name" value="GAF domain-like"/>
    <property type="match status" value="1"/>
</dbReference>
<organism evidence="4 5">
    <name type="scientific">Acinetobacter soli</name>
    <dbReference type="NCBI Taxonomy" id="487316"/>
    <lineage>
        <taxon>Bacteria</taxon>
        <taxon>Pseudomonadati</taxon>
        <taxon>Pseudomonadota</taxon>
        <taxon>Gammaproteobacteria</taxon>
        <taxon>Moraxellales</taxon>
        <taxon>Moraxellaceae</taxon>
        <taxon>Acinetobacter</taxon>
    </lineage>
</organism>
<evidence type="ECO:0000259" key="3">
    <source>
        <dbReference type="PROSITE" id="PS50887"/>
    </source>
</evidence>
<dbReference type="PANTHER" id="PTHR45138:SF9">
    <property type="entry name" value="DIGUANYLATE CYCLASE DGCM-RELATED"/>
    <property type="match status" value="1"/>
</dbReference>
<dbReference type="eggNOG" id="COG2199">
    <property type="taxonomic scope" value="Bacteria"/>
</dbReference>
<evidence type="ECO:0000313" key="4">
    <source>
        <dbReference type="EMBL" id="APV35160.1"/>
    </source>
</evidence>
<dbReference type="RefSeq" id="WP_076032280.1">
    <property type="nucleotide sequence ID" value="NZ_BKTA01000073.1"/>
</dbReference>
<dbReference type="Pfam" id="PF00990">
    <property type="entry name" value="GGDEF"/>
    <property type="match status" value="1"/>
</dbReference>
<evidence type="ECO:0000313" key="5">
    <source>
        <dbReference type="Proteomes" id="UP000185674"/>
    </source>
</evidence>
<dbReference type="InterPro" id="IPR003018">
    <property type="entry name" value="GAF"/>
</dbReference>
<evidence type="ECO:0000256" key="2">
    <source>
        <dbReference type="ARBA" id="ARBA00034247"/>
    </source>
</evidence>
<dbReference type="InterPro" id="IPR043128">
    <property type="entry name" value="Rev_trsase/Diguanyl_cyclase"/>
</dbReference>
<dbReference type="PROSITE" id="PS50887">
    <property type="entry name" value="GGDEF"/>
    <property type="match status" value="1"/>
</dbReference>
<dbReference type="eggNOG" id="COG2203">
    <property type="taxonomic scope" value="Bacteria"/>
</dbReference>
<dbReference type="NCBIfam" id="TIGR00254">
    <property type="entry name" value="GGDEF"/>
    <property type="match status" value="1"/>
</dbReference>
<evidence type="ECO:0000256" key="1">
    <source>
        <dbReference type="ARBA" id="ARBA00012528"/>
    </source>
</evidence>
<dbReference type="SMART" id="SM00065">
    <property type="entry name" value="GAF"/>
    <property type="match status" value="1"/>
</dbReference>
<name>A0A1P8EG26_9GAMM</name>
<dbReference type="EC" id="2.7.7.65" evidence="1"/>
<feature type="domain" description="GGDEF" evidence="3">
    <location>
        <begin position="195"/>
        <end position="317"/>
    </location>
</feature>
<dbReference type="KEGG" id="asol:BEN76_03650"/>
<dbReference type="EMBL" id="CP016896">
    <property type="protein sequence ID" value="APV35160.1"/>
    <property type="molecule type" value="Genomic_DNA"/>
</dbReference>
<dbReference type="AlphaFoldDB" id="A0A1P8EG26"/>
<proteinExistence type="predicted"/>
<dbReference type="GO" id="GO:0005886">
    <property type="term" value="C:plasma membrane"/>
    <property type="evidence" value="ECO:0007669"/>
    <property type="project" value="TreeGrafter"/>
</dbReference>
<dbReference type="InterPro" id="IPR029787">
    <property type="entry name" value="Nucleotide_cyclase"/>
</dbReference>
<dbReference type="SMART" id="SM00267">
    <property type="entry name" value="GGDEF"/>
    <property type="match status" value="1"/>
</dbReference>
<keyword evidence="4" id="KW-0808">Transferase</keyword>
<dbReference type="InterPro" id="IPR050469">
    <property type="entry name" value="Diguanylate_Cyclase"/>
</dbReference>
<gene>
    <name evidence="4" type="ORF">BEN76_03650</name>
</gene>
<reference evidence="4 5" key="1">
    <citation type="submission" date="2016-08" db="EMBL/GenBank/DDBJ databases">
        <title>Complete genome sequence of Acinetobacter baylyi strain GFJ2.</title>
        <authorList>
            <person name="Tabata M."/>
            <person name="Kuboki S."/>
            <person name="Gibu N."/>
            <person name="Kinouchi Y."/>
            <person name="Vangnai A."/>
            <person name="Kasai D."/>
            <person name="Fukuda M."/>
        </authorList>
    </citation>
    <scope>NUCLEOTIDE SEQUENCE [LARGE SCALE GENOMIC DNA]</scope>
    <source>
        <strain evidence="4 5">GFJ2</strain>
    </source>
</reference>
<dbReference type="Proteomes" id="UP000185674">
    <property type="component" value="Chromosome"/>
</dbReference>
<dbReference type="Gene3D" id="3.30.450.40">
    <property type="match status" value="1"/>
</dbReference>
<dbReference type="InterPro" id="IPR029016">
    <property type="entry name" value="GAF-like_dom_sf"/>
</dbReference>
<dbReference type="InterPro" id="IPR000160">
    <property type="entry name" value="GGDEF_dom"/>
</dbReference>
<keyword evidence="4" id="KW-0418">Kinase</keyword>
<sequence length="317" mass="36126">MAFSAFKNFQEAGQAVLHYLHQKFGFDLWMITRVEGNDWIVLQSEDHGYDVKPGRVFNWADSFCSHMVLGKAPRIAPRSEEIPLYASAPIAQQVNIKAYIGQPLVNEDGSLFGTLCAIDPQPKSDKIIEDGGLVELFGNLLSHILQREIRENEHIRQHERLQTEAIMDSMTHVYNRRGWEQFIAAEEERCRLYGHTAAVFMIDLNDLKKINDLEGHDCGDQYIQHAAQVLKRTLRKQDLVARLGGDEFGILTLNLDLQDLEQLQRRLLQHFLDAKISAAVGYAIRHPAKGLVMACKDADLAMYAHKRECKQSLKFSI</sequence>
<protein>
    <recommendedName>
        <fullName evidence="1">diguanylate cyclase</fullName>
        <ecNumber evidence="1">2.7.7.65</ecNumber>
    </recommendedName>
</protein>